<dbReference type="PATRIC" id="fig|1341683.3.peg.2436"/>
<evidence type="ECO:0000313" key="3">
    <source>
        <dbReference type="EMBL" id="ESK50478.1"/>
    </source>
</evidence>
<keyword evidence="1" id="KW-0732">Signal</keyword>
<dbReference type="STRING" id="396323.VH98_04770"/>
<dbReference type="OrthoDB" id="9815245at2"/>
<comment type="caution">
    <text evidence="3">The sequence shown here is derived from an EMBL/GenBank/DDBJ whole genome shotgun (WGS) entry which is preliminary data.</text>
</comment>
<dbReference type="PANTHER" id="PTHR21666:SF286">
    <property type="entry name" value="LIPOPROTEIN NLPD"/>
    <property type="match status" value="1"/>
</dbReference>
<keyword evidence="4" id="KW-1185">Reference proteome</keyword>
<sequence length="228" mass="24473">MRRILLALSLLVSTPLTFADLIETPSSTDRLEQLSRAVAQGSYSVESNDVDDEDATPHVNVRLRGHKSVEFNNASVTKKYGSSNLSAANTGSGSSVLSWLKANPLPGMVRVSSQYGTRYFAGKSEYHPGVDLAAPNGTPIYASGSGVVTRSGWVNGYGQMIEINHGNGYITRYAHASRLLVSVGERVQAGEEIAKVGCTGRCTGAHLHYEIVQDGQRKNPSTYLAMLP</sequence>
<dbReference type="InterPro" id="IPR050570">
    <property type="entry name" value="Cell_wall_metabolism_enzyme"/>
</dbReference>
<organism evidence="3 4">
    <name type="scientific">Acinetobacter brisouii CIP 110357</name>
    <dbReference type="NCBI Taxonomy" id="1341683"/>
    <lineage>
        <taxon>Bacteria</taxon>
        <taxon>Pseudomonadati</taxon>
        <taxon>Pseudomonadota</taxon>
        <taxon>Gammaproteobacteria</taxon>
        <taxon>Moraxellales</taxon>
        <taxon>Moraxellaceae</taxon>
        <taxon>Acinetobacter</taxon>
    </lineage>
</organism>
<dbReference type="GO" id="GO:0004222">
    <property type="term" value="F:metalloendopeptidase activity"/>
    <property type="evidence" value="ECO:0007669"/>
    <property type="project" value="TreeGrafter"/>
</dbReference>
<dbReference type="SUPFAM" id="SSF51261">
    <property type="entry name" value="Duplicated hybrid motif"/>
    <property type="match status" value="1"/>
</dbReference>
<dbReference type="InterPro" id="IPR011055">
    <property type="entry name" value="Dup_hybrid_motif"/>
</dbReference>
<dbReference type="EMBL" id="AYEU01000007">
    <property type="protein sequence ID" value="ESK50478.1"/>
    <property type="molecule type" value="Genomic_DNA"/>
</dbReference>
<proteinExistence type="predicted"/>
<feature type="domain" description="M23ase beta-sheet core" evidence="2">
    <location>
        <begin position="126"/>
        <end position="220"/>
    </location>
</feature>
<dbReference type="Gene3D" id="2.70.70.10">
    <property type="entry name" value="Glucose Permease (Domain IIA)"/>
    <property type="match status" value="1"/>
</dbReference>
<accession>V2U816</accession>
<dbReference type="Proteomes" id="UP000018418">
    <property type="component" value="Unassembled WGS sequence"/>
</dbReference>
<feature type="signal peptide" evidence="1">
    <location>
        <begin position="1"/>
        <end position="19"/>
    </location>
</feature>
<dbReference type="HOGENOM" id="CLU_1182961_0_0_6"/>
<name>V2U816_9GAMM</name>
<gene>
    <name evidence="3" type="ORF">P255_02460</name>
</gene>
<dbReference type="CDD" id="cd12797">
    <property type="entry name" value="M23_peptidase"/>
    <property type="match status" value="1"/>
</dbReference>
<dbReference type="RefSeq" id="WP_004902670.1">
    <property type="nucleotide sequence ID" value="NZ_BBTI01000005.1"/>
</dbReference>
<dbReference type="Pfam" id="PF01551">
    <property type="entry name" value="Peptidase_M23"/>
    <property type="match status" value="1"/>
</dbReference>
<dbReference type="InterPro" id="IPR016047">
    <property type="entry name" value="M23ase_b-sheet_dom"/>
</dbReference>
<reference evidence="3 4" key="1">
    <citation type="submission" date="2013-10" db="EMBL/GenBank/DDBJ databases">
        <title>The Genome Sequence of Acinetobacter brisouii CIP 110357.</title>
        <authorList>
            <consortium name="The Broad Institute Genomics Platform"/>
            <consortium name="The Broad Institute Genome Sequencing Center for Infectious Disease"/>
            <person name="Cerqueira G."/>
            <person name="Feldgarden M."/>
            <person name="Courvalin P."/>
            <person name="Grillot-Courvalin C."/>
            <person name="Clermont D."/>
            <person name="Rocha E."/>
            <person name="Yoon E.-J."/>
            <person name="Nemec A."/>
            <person name="Young S.K."/>
            <person name="Zeng Q."/>
            <person name="Gargeya S."/>
            <person name="Fitzgerald M."/>
            <person name="Abouelleil A."/>
            <person name="Alvarado L."/>
            <person name="Berlin A.M."/>
            <person name="Chapman S.B."/>
            <person name="Gainer-Dewar J."/>
            <person name="Goldberg J."/>
            <person name="Gnerre S."/>
            <person name="Griggs A."/>
            <person name="Gujja S."/>
            <person name="Hansen M."/>
            <person name="Howarth C."/>
            <person name="Imamovic A."/>
            <person name="Ireland A."/>
            <person name="Larimer J."/>
            <person name="McCowan C."/>
            <person name="Murphy C."/>
            <person name="Pearson M."/>
            <person name="Poon T.W."/>
            <person name="Priest M."/>
            <person name="Roberts A."/>
            <person name="Saif S."/>
            <person name="Shea T."/>
            <person name="Sykes S."/>
            <person name="Wortman J."/>
            <person name="Nusbaum C."/>
            <person name="Birren B."/>
        </authorList>
    </citation>
    <scope>NUCLEOTIDE SEQUENCE [LARGE SCALE GENOMIC DNA]</scope>
    <source>
        <strain evidence="3 4">CIP 110357</strain>
    </source>
</reference>
<dbReference type="PANTHER" id="PTHR21666">
    <property type="entry name" value="PEPTIDASE-RELATED"/>
    <property type="match status" value="1"/>
</dbReference>
<evidence type="ECO:0000313" key="4">
    <source>
        <dbReference type="Proteomes" id="UP000018418"/>
    </source>
</evidence>
<dbReference type="AlphaFoldDB" id="V2U816"/>
<protein>
    <recommendedName>
        <fullName evidence="2">M23ase beta-sheet core domain-containing protein</fullName>
    </recommendedName>
</protein>
<evidence type="ECO:0000256" key="1">
    <source>
        <dbReference type="SAM" id="SignalP"/>
    </source>
</evidence>
<evidence type="ECO:0000259" key="2">
    <source>
        <dbReference type="Pfam" id="PF01551"/>
    </source>
</evidence>
<feature type="chain" id="PRO_5004710161" description="M23ase beta-sheet core domain-containing protein" evidence="1">
    <location>
        <begin position="20"/>
        <end position="228"/>
    </location>
</feature>